<reference evidence="3" key="1">
    <citation type="journal article" date="2019" name="Int. J. Syst. Evol. Microbiol.">
        <title>The Global Catalogue of Microorganisms (GCM) 10K type strain sequencing project: providing services to taxonomists for standard genome sequencing and annotation.</title>
        <authorList>
            <consortium name="The Broad Institute Genomics Platform"/>
            <consortium name="The Broad Institute Genome Sequencing Center for Infectious Disease"/>
            <person name="Wu L."/>
            <person name="Ma J."/>
        </authorList>
    </citation>
    <scope>NUCLEOTIDE SEQUENCE [LARGE SCALE GENOMIC DNA]</scope>
    <source>
        <strain evidence="3">JCM 18459</strain>
    </source>
</reference>
<accession>A0ABP9PF73</accession>
<feature type="chain" id="PRO_5045474128" description="DUF3558 domain-containing protein" evidence="1">
    <location>
        <begin position="23"/>
        <end position="198"/>
    </location>
</feature>
<gene>
    <name evidence="2" type="ORF">GCM10023340_12810</name>
</gene>
<evidence type="ECO:0000313" key="3">
    <source>
        <dbReference type="Proteomes" id="UP001500221"/>
    </source>
</evidence>
<evidence type="ECO:0008006" key="4">
    <source>
        <dbReference type="Google" id="ProtNLM"/>
    </source>
</evidence>
<dbReference type="EMBL" id="BAABKG010000002">
    <property type="protein sequence ID" value="GAA5144707.1"/>
    <property type="molecule type" value="Genomic_DNA"/>
</dbReference>
<name>A0ABP9PF73_9ACTN</name>
<sequence length="198" mass="20345">MRRTVLLAAPLLVLLGACSSSPDGEDLVGPFEDGAEQAYEDQGVDRSDTTNLSRGVQVEDCWVVDADGVQAIGEAAYGDGDYAVETTGALFGQVGQEQLSCPIGRDGEPGLGFSVATTDRSLDDLAALREEAGYEVVETPDTDLDEDAVLLTGNDEGTAAVWLDGGLLVGVGGRDLDAEAAVGALEAAVDAVSEHLGD</sequence>
<organism evidence="2 3">
    <name type="scientific">Nocardioides marinquilinus</name>
    <dbReference type="NCBI Taxonomy" id="1210400"/>
    <lineage>
        <taxon>Bacteria</taxon>
        <taxon>Bacillati</taxon>
        <taxon>Actinomycetota</taxon>
        <taxon>Actinomycetes</taxon>
        <taxon>Propionibacteriales</taxon>
        <taxon>Nocardioidaceae</taxon>
        <taxon>Nocardioides</taxon>
    </lineage>
</organism>
<dbReference type="PROSITE" id="PS51257">
    <property type="entry name" value="PROKAR_LIPOPROTEIN"/>
    <property type="match status" value="1"/>
</dbReference>
<dbReference type="Proteomes" id="UP001500221">
    <property type="component" value="Unassembled WGS sequence"/>
</dbReference>
<evidence type="ECO:0000256" key="1">
    <source>
        <dbReference type="SAM" id="SignalP"/>
    </source>
</evidence>
<dbReference type="RefSeq" id="WP_345455866.1">
    <property type="nucleotide sequence ID" value="NZ_BAABKG010000002.1"/>
</dbReference>
<feature type="signal peptide" evidence="1">
    <location>
        <begin position="1"/>
        <end position="22"/>
    </location>
</feature>
<keyword evidence="1" id="KW-0732">Signal</keyword>
<evidence type="ECO:0000313" key="2">
    <source>
        <dbReference type="EMBL" id="GAA5144707.1"/>
    </source>
</evidence>
<keyword evidence="3" id="KW-1185">Reference proteome</keyword>
<proteinExistence type="predicted"/>
<comment type="caution">
    <text evidence="2">The sequence shown here is derived from an EMBL/GenBank/DDBJ whole genome shotgun (WGS) entry which is preliminary data.</text>
</comment>
<protein>
    <recommendedName>
        <fullName evidence="4">DUF3558 domain-containing protein</fullName>
    </recommendedName>
</protein>